<evidence type="ECO:0000313" key="2">
    <source>
        <dbReference type="EMBL" id="EGQ25547.1"/>
    </source>
</evidence>
<feature type="compositionally biased region" description="Acidic residues" evidence="1">
    <location>
        <begin position="13"/>
        <end position="23"/>
    </location>
</feature>
<comment type="caution">
    <text evidence="2">The sequence shown here is derived from an EMBL/GenBank/DDBJ whole genome shotgun (WGS) entry which is preliminary data.</text>
</comment>
<feature type="region of interest" description="Disordered" evidence="1">
    <location>
        <begin position="1"/>
        <end position="34"/>
    </location>
</feature>
<reference evidence="2 3" key="1">
    <citation type="submission" date="2011-04" db="EMBL/GenBank/DDBJ databases">
        <authorList>
            <person name="Muzny D."/>
            <person name="Qin X."/>
            <person name="Deng J."/>
            <person name="Jiang H."/>
            <person name="Liu Y."/>
            <person name="Qu J."/>
            <person name="Song X.-Z."/>
            <person name="Zhang L."/>
            <person name="Thornton R."/>
            <person name="Coyle M."/>
            <person name="Francisco L."/>
            <person name="Jackson L."/>
            <person name="Javaid M."/>
            <person name="Korchina V."/>
            <person name="Kovar C."/>
            <person name="Mata R."/>
            <person name="Mathew T."/>
            <person name="Ngo R."/>
            <person name="Nguyen L."/>
            <person name="Nguyen N."/>
            <person name="Okwuonu G."/>
            <person name="Ongeri F."/>
            <person name="Pham C."/>
            <person name="Simmons D."/>
            <person name="Wilczek-Boney K."/>
            <person name="Hale W."/>
            <person name="Jakkamsetti A."/>
            <person name="Pham P."/>
            <person name="Ruth R."/>
            <person name="San Lucas F."/>
            <person name="Warren J."/>
            <person name="Zhang J."/>
            <person name="Zhao Z."/>
            <person name="Zhou C."/>
            <person name="Zhu D."/>
            <person name="Lee S."/>
            <person name="Bess C."/>
            <person name="Blankenburg K."/>
            <person name="Forbes L."/>
            <person name="Fu Q."/>
            <person name="Gubbala S."/>
            <person name="Hirani K."/>
            <person name="Jayaseelan J.C."/>
            <person name="Lara F."/>
            <person name="Munidasa M."/>
            <person name="Palculict T."/>
            <person name="Patil S."/>
            <person name="Pu L.-L."/>
            <person name="Saada N."/>
            <person name="Tang L."/>
            <person name="Weissenberger G."/>
            <person name="Zhu Y."/>
            <person name="Hemphill L."/>
            <person name="Shang Y."/>
            <person name="Youmans B."/>
            <person name="Ayvaz T."/>
            <person name="Ross M."/>
            <person name="Santibanez J."/>
            <person name="Aqrawi P."/>
            <person name="Gross S."/>
            <person name="Joshi V."/>
            <person name="Fowler G."/>
            <person name="Nazareth L."/>
            <person name="Reid J."/>
            <person name="Worley K."/>
            <person name="Petrosino J."/>
            <person name="Highlander S."/>
            <person name="Gibbs R."/>
        </authorList>
    </citation>
    <scope>NUCLEOTIDE SEQUENCE [LARGE SCALE GENOMIC DNA]</scope>
    <source>
        <strain evidence="2 3">2681</strain>
    </source>
</reference>
<dbReference type="Proteomes" id="UP000005316">
    <property type="component" value="Unassembled WGS sequence"/>
</dbReference>
<name>F9DTN4_9BACL</name>
<feature type="compositionally biased region" description="Basic and acidic residues" evidence="1">
    <location>
        <begin position="1"/>
        <end position="12"/>
    </location>
</feature>
<dbReference type="RefSeq" id="WP_009498831.1">
    <property type="nucleotide sequence ID" value="NZ_GL982999.1"/>
</dbReference>
<accession>F9DTN4</accession>
<dbReference type="EMBL" id="AFPZ01000069">
    <property type="protein sequence ID" value="EGQ25547.1"/>
    <property type="molecule type" value="Genomic_DNA"/>
</dbReference>
<dbReference type="AlphaFoldDB" id="F9DTN4"/>
<sequence>MLGGKDETADKPVDEDEKVESEDNMQSNLPMKMSQEIKLMKRKGQLSII</sequence>
<organism evidence="2 3">
    <name type="scientific">Sporosarcina newyorkensis 2681</name>
    <dbReference type="NCBI Taxonomy" id="1027292"/>
    <lineage>
        <taxon>Bacteria</taxon>
        <taxon>Bacillati</taxon>
        <taxon>Bacillota</taxon>
        <taxon>Bacilli</taxon>
        <taxon>Bacillales</taxon>
        <taxon>Caryophanaceae</taxon>
        <taxon>Sporosarcina</taxon>
    </lineage>
</organism>
<dbReference type="HOGENOM" id="CLU_3140868_0_0_9"/>
<protein>
    <submittedName>
        <fullName evidence="2">Uncharacterized protein</fullName>
    </submittedName>
</protein>
<gene>
    <name evidence="2" type="ORF">HMPREF9372_2165</name>
</gene>
<proteinExistence type="predicted"/>
<evidence type="ECO:0000313" key="3">
    <source>
        <dbReference type="Proteomes" id="UP000005316"/>
    </source>
</evidence>
<evidence type="ECO:0000256" key="1">
    <source>
        <dbReference type="SAM" id="MobiDB-lite"/>
    </source>
</evidence>